<reference evidence="2 3" key="1">
    <citation type="submission" date="2020-01" db="EMBL/GenBank/DDBJ databases">
        <title>Jiella pacifica sp. nov.</title>
        <authorList>
            <person name="Xue Z."/>
            <person name="Zhu S."/>
            <person name="Chen J."/>
            <person name="Yang J."/>
        </authorList>
    </citation>
    <scope>NUCLEOTIDE SEQUENCE [LARGE SCALE GENOMIC DNA]</scope>
    <source>
        <strain evidence="2 3">40Bstr34</strain>
    </source>
</reference>
<dbReference type="PANTHER" id="PTHR42663:SF6">
    <property type="entry name" value="HYDROLASE C777.06C-RELATED"/>
    <property type="match status" value="1"/>
</dbReference>
<organism evidence="2 3">
    <name type="scientific">Jiella pacifica</name>
    <dbReference type="NCBI Taxonomy" id="2696469"/>
    <lineage>
        <taxon>Bacteria</taxon>
        <taxon>Pseudomonadati</taxon>
        <taxon>Pseudomonadota</taxon>
        <taxon>Alphaproteobacteria</taxon>
        <taxon>Hyphomicrobiales</taxon>
        <taxon>Aurantimonadaceae</taxon>
        <taxon>Jiella</taxon>
    </lineage>
</organism>
<dbReference type="InterPro" id="IPR001279">
    <property type="entry name" value="Metallo-B-lactamas"/>
</dbReference>
<evidence type="ECO:0000313" key="2">
    <source>
        <dbReference type="EMBL" id="NDW06323.1"/>
    </source>
</evidence>
<dbReference type="Proteomes" id="UP000469011">
    <property type="component" value="Unassembled WGS sequence"/>
</dbReference>
<dbReference type="RefSeq" id="WP_163464867.1">
    <property type="nucleotide sequence ID" value="NZ_JAAAMG010000016.1"/>
</dbReference>
<dbReference type="Pfam" id="PF12706">
    <property type="entry name" value="Lactamase_B_2"/>
    <property type="match status" value="1"/>
</dbReference>
<dbReference type="Gene3D" id="3.60.15.10">
    <property type="entry name" value="Ribonuclease Z/Hydroxyacylglutathione hydrolase-like"/>
    <property type="match status" value="1"/>
</dbReference>
<feature type="domain" description="Metallo-beta-lactamase" evidence="1">
    <location>
        <begin position="38"/>
        <end position="239"/>
    </location>
</feature>
<dbReference type="EMBL" id="JAAAMG010000016">
    <property type="protein sequence ID" value="NDW06323.1"/>
    <property type="molecule type" value="Genomic_DNA"/>
</dbReference>
<dbReference type="PANTHER" id="PTHR42663">
    <property type="entry name" value="HYDROLASE C777.06C-RELATED-RELATED"/>
    <property type="match status" value="1"/>
</dbReference>
<protein>
    <submittedName>
        <fullName evidence="2">MBL fold metallo-hydrolase</fullName>
    </submittedName>
</protein>
<sequence>MSDRLRLTILGCSSSPGVPRINGDWGACDPENRKNRRLRAAALIERIGADGVTTVAIDCGPDFREQMLSAKVKRLDAVLLTHPHADHIHGIDDLRGFMLAQRTQIAVHADDATYERVHEAFRYCFETPKGSNYPPIVRRVPMREDEPFRIEGPGGALEIRPFRQVHGSIHSMGFRIGPVAYCTDVSDFPDAAISAIDGAEHIVIDCLQYKRHPSHLSVEQALSWIERLGVPQATLTHMHTPLDYATLCRELPAHVRPGHDGLVIELPLP</sequence>
<keyword evidence="2" id="KW-0378">Hydrolase</keyword>
<dbReference type="SMART" id="SM00849">
    <property type="entry name" value="Lactamase_B"/>
    <property type="match status" value="1"/>
</dbReference>
<keyword evidence="3" id="KW-1185">Reference proteome</keyword>
<dbReference type="CDD" id="cd16279">
    <property type="entry name" value="metallo-hydrolase-like_MBL-fold"/>
    <property type="match status" value="1"/>
</dbReference>
<comment type="caution">
    <text evidence="2">The sequence shown here is derived from an EMBL/GenBank/DDBJ whole genome shotgun (WGS) entry which is preliminary data.</text>
</comment>
<gene>
    <name evidence="2" type="ORF">GTK09_18025</name>
</gene>
<accession>A0A6N9T4L9</accession>
<proteinExistence type="predicted"/>
<name>A0A6N9T4L9_9HYPH</name>
<evidence type="ECO:0000259" key="1">
    <source>
        <dbReference type="SMART" id="SM00849"/>
    </source>
</evidence>
<dbReference type="GO" id="GO:0016787">
    <property type="term" value="F:hydrolase activity"/>
    <property type="evidence" value="ECO:0007669"/>
    <property type="project" value="UniProtKB-KW"/>
</dbReference>
<evidence type="ECO:0000313" key="3">
    <source>
        <dbReference type="Proteomes" id="UP000469011"/>
    </source>
</evidence>
<dbReference type="AlphaFoldDB" id="A0A6N9T4L9"/>
<dbReference type="InterPro" id="IPR036866">
    <property type="entry name" value="RibonucZ/Hydroxyglut_hydro"/>
</dbReference>
<dbReference type="SUPFAM" id="SSF56281">
    <property type="entry name" value="Metallo-hydrolase/oxidoreductase"/>
    <property type="match status" value="1"/>
</dbReference>